<keyword evidence="10" id="KW-1185">Reference proteome</keyword>
<proteinExistence type="predicted"/>
<dbReference type="Pfam" id="PF00580">
    <property type="entry name" value="UvrD-helicase"/>
    <property type="match status" value="1"/>
</dbReference>
<keyword evidence="3 6" id="KW-0347">Helicase</keyword>
<sequence>MADLVNDDCVDDAIDAEVQSCLSFDTPKSFFLFAGAGSGKTRSLVKAIDFLRSADDPRMKNRHWLQVRGKKVAVITFTNAARDEIIDRTKQDPLVVVNTIHSFSWLLIRDHQSDIRTWLKIELEEAIREMQQAQAARKRTDTKIFADTERSIASKQERFKLLDEIPEFIYSPTGDNTSNDSLSHGEVLKIMSSFLLKKPTIQRILVDAFPVLLIDESQDTNRHLLESLLEVQSKHGDIFSLGLFGDTMQKIYADGHPDLGKKGFVPDTWAKPAKKMNHRSRSRIIHLVNKIRSEADDHKQQPRSDKTGGCARLFVVDRRKHTQPLVVENSVRQKMADTTGDADWVSEELEVDKPVKTLILEHHMAAARMGFSEVFDPLYLVANDTFRTNLLEGSLPGLRFFCVDVAELVDAIAQDDEFAIARIVQDKSPILDQQALEAAGDKQREILENAKSAVNEFRQLLKAKEDPTLIELLEVVAFNRLFQIPRSLGPFVDGQTDEIKEDDEPDVADAKSEIAAWRAALGAPLSQARKYYSYVTGRSGFDTHQGVKGLEFPRVMVVINDDEARGFLFSYDKLFGAKEKSKRDLENEAAGLDSALDRTRRLLYVTASRAEESLAIVAYTDDPQAVKATAIKNGLFAEVEIEVIA</sequence>
<evidence type="ECO:0000256" key="6">
    <source>
        <dbReference type="PROSITE-ProRule" id="PRU00560"/>
    </source>
</evidence>
<evidence type="ECO:0000313" key="9">
    <source>
        <dbReference type="EMBL" id="SEG07462.1"/>
    </source>
</evidence>
<dbReference type="RefSeq" id="WP_103910046.1">
    <property type="nucleotide sequence ID" value="NZ_FNUZ01000002.1"/>
</dbReference>
<dbReference type="InterPro" id="IPR014016">
    <property type="entry name" value="UvrD-like_ATP-bd"/>
</dbReference>
<dbReference type="PROSITE" id="PS51198">
    <property type="entry name" value="UVRD_HELICASE_ATP_BIND"/>
    <property type="match status" value="1"/>
</dbReference>
<reference evidence="9 10" key="1">
    <citation type="submission" date="2016-10" db="EMBL/GenBank/DDBJ databases">
        <authorList>
            <person name="de Groot N.N."/>
        </authorList>
    </citation>
    <scope>NUCLEOTIDE SEQUENCE [LARGE SCALE GENOMIC DNA]</scope>
    <source>
        <strain evidence="9 10">DSM 26915</strain>
    </source>
</reference>
<evidence type="ECO:0000256" key="5">
    <source>
        <dbReference type="ARBA" id="ARBA00034923"/>
    </source>
</evidence>
<dbReference type="PANTHER" id="PTHR11070">
    <property type="entry name" value="UVRD / RECB / PCRA DNA HELICASE FAMILY MEMBER"/>
    <property type="match status" value="1"/>
</dbReference>
<dbReference type="EMBL" id="FNUZ01000002">
    <property type="protein sequence ID" value="SEG07462.1"/>
    <property type="molecule type" value="Genomic_DNA"/>
</dbReference>
<gene>
    <name evidence="9" type="ORF">SAMN04488045_1744</name>
</gene>
<dbReference type="GO" id="GO:0005524">
    <property type="term" value="F:ATP binding"/>
    <property type="evidence" value="ECO:0007669"/>
    <property type="project" value="UniProtKB-UniRule"/>
</dbReference>
<evidence type="ECO:0000256" key="1">
    <source>
        <dbReference type="ARBA" id="ARBA00022741"/>
    </source>
</evidence>
<dbReference type="InterPro" id="IPR000212">
    <property type="entry name" value="DNA_helicase_UvrD/REP"/>
</dbReference>
<evidence type="ECO:0000256" key="7">
    <source>
        <dbReference type="SAM" id="Coils"/>
    </source>
</evidence>
<protein>
    <recommendedName>
        <fullName evidence="5">DNA 3'-5' helicase II</fullName>
    </recommendedName>
</protein>
<dbReference type="GO" id="GO:0003677">
    <property type="term" value="F:DNA binding"/>
    <property type="evidence" value="ECO:0007669"/>
    <property type="project" value="InterPro"/>
</dbReference>
<feature type="domain" description="UvrD-like helicase ATP-binding" evidence="8">
    <location>
        <begin position="13"/>
        <end position="294"/>
    </location>
</feature>
<evidence type="ECO:0000313" key="10">
    <source>
        <dbReference type="Proteomes" id="UP000236752"/>
    </source>
</evidence>
<dbReference type="InterPro" id="IPR027417">
    <property type="entry name" value="P-loop_NTPase"/>
</dbReference>
<dbReference type="AlphaFoldDB" id="A0A1H5X6W5"/>
<keyword evidence="7" id="KW-0175">Coiled coil</keyword>
<dbReference type="Proteomes" id="UP000236752">
    <property type="component" value="Unassembled WGS sequence"/>
</dbReference>
<name>A0A1H5X6W5_9RHOB</name>
<feature type="coiled-coil region" evidence="7">
    <location>
        <begin position="116"/>
        <end position="143"/>
    </location>
</feature>
<evidence type="ECO:0000256" key="2">
    <source>
        <dbReference type="ARBA" id="ARBA00022801"/>
    </source>
</evidence>
<evidence type="ECO:0000256" key="3">
    <source>
        <dbReference type="ARBA" id="ARBA00022806"/>
    </source>
</evidence>
<keyword evidence="1 6" id="KW-0547">Nucleotide-binding</keyword>
<evidence type="ECO:0000256" key="4">
    <source>
        <dbReference type="ARBA" id="ARBA00022840"/>
    </source>
</evidence>
<evidence type="ECO:0000259" key="8">
    <source>
        <dbReference type="PROSITE" id="PS51198"/>
    </source>
</evidence>
<dbReference type="GO" id="GO:0043138">
    <property type="term" value="F:3'-5' DNA helicase activity"/>
    <property type="evidence" value="ECO:0007669"/>
    <property type="project" value="TreeGrafter"/>
</dbReference>
<dbReference type="Gene3D" id="3.40.50.300">
    <property type="entry name" value="P-loop containing nucleotide triphosphate hydrolases"/>
    <property type="match status" value="2"/>
</dbReference>
<organism evidence="9 10">
    <name type="scientific">Thalassococcus halodurans</name>
    <dbReference type="NCBI Taxonomy" id="373675"/>
    <lineage>
        <taxon>Bacteria</taxon>
        <taxon>Pseudomonadati</taxon>
        <taxon>Pseudomonadota</taxon>
        <taxon>Alphaproteobacteria</taxon>
        <taxon>Rhodobacterales</taxon>
        <taxon>Roseobacteraceae</taxon>
        <taxon>Thalassococcus</taxon>
    </lineage>
</organism>
<dbReference type="GO" id="GO:0016787">
    <property type="term" value="F:hydrolase activity"/>
    <property type="evidence" value="ECO:0007669"/>
    <property type="project" value="UniProtKB-UniRule"/>
</dbReference>
<dbReference type="OrthoDB" id="384988at2"/>
<dbReference type="SUPFAM" id="SSF52540">
    <property type="entry name" value="P-loop containing nucleoside triphosphate hydrolases"/>
    <property type="match status" value="1"/>
</dbReference>
<keyword evidence="2 6" id="KW-0378">Hydrolase</keyword>
<feature type="binding site" evidence="6">
    <location>
        <begin position="34"/>
        <end position="41"/>
    </location>
    <ligand>
        <name>ATP</name>
        <dbReference type="ChEBI" id="CHEBI:30616"/>
    </ligand>
</feature>
<dbReference type="PANTHER" id="PTHR11070:SF2">
    <property type="entry name" value="ATP-DEPENDENT DNA HELICASE SRS2"/>
    <property type="match status" value="1"/>
</dbReference>
<keyword evidence="4 6" id="KW-0067">ATP-binding</keyword>
<dbReference type="GO" id="GO:0000725">
    <property type="term" value="P:recombinational repair"/>
    <property type="evidence" value="ECO:0007669"/>
    <property type="project" value="TreeGrafter"/>
</dbReference>
<accession>A0A1H5X6W5</accession>